<evidence type="ECO:0000313" key="3">
    <source>
        <dbReference type="Proteomes" id="UP000251402"/>
    </source>
</evidence>
<sequence>METNSFWLNLNMIMADKKITLDEYMAMPIGAPYQYINGFLIDWPSRTVPHQIAFGNFVAAIINYEDKIQNRGIYLIGPIEVILDDKNSYQPDFIYIAKERRDILKDYIYGAPDLVVEILWEKNAYYDLRPKKDIYEKYGVKEYIIIDPIQQNADLYMLKDGAYILGQKAQLGGVLKSLLLPGFDIEVSKLFQ</sequence>
<dbReference type="Proteomes" id="UP000251402">
    <property type="component" value="Chromosome"/>
</dbReference>
<dbReference type="InterPro" id="IPR012296">
    <property type="entry name" value="Nuclease_put_TT1808"/>
</dbReference>
<evidence type="ECO:0000259" key="1">
    <source>
        <dbReference type="Pfam" id="PF05685"/>
    </source>
</evidence>
<dbReference type="SUPFAM" id="SSF52980">
    <property type="entry name" value="Restriction endonuclease-like"/>
    <property type="match status" value="1"/>
</dbReference>
<dbReference type="Pfam" id="PF05685">
    <property type="entry name" value="Uma2"/>
    <property type="match status" value="1"/>
</dbReference>
<name>A0A5C1I676_9SPHI</name>
<dbReference type="PANTHER" id="PTHR34107">
    <property type="entry name" value="SLL0198 PROTEIN-RELATED"/>
    <property type="match status" value="1"/>
</dbReference>
<evidence type="ECO:0000313" key="2">
    <source>
        <dbReference type="EMBL" id="QEM12840.1"/>
    </source>
</evidence>
<organism evidence="2 3">
    <name type="scientific">Mucilaginibacter rubeus</name>
    <dbReference type="NCBI Taxonomy" id="2027860"/>
    <lineage>
        <taxon>Bacteria</taxon>
        <taxon>Pseudomonadati</taxon>
        <taxon>Bacteroidota</taxon>
        <taxon>Sphingobacteriia</taxon>
        <taxon>Sphingobacteriales</taxon>
        <taxon>Sphingobacteriaceae</taxon>
        <taxon>Mucilaginibacter</taxon>
    </lineage>
</organism>
<dbReference type="PANTHER" id="PTHR34107:SF4">
    <property type="entry name" value="SLL1222 PROTEIN"/>
    <property type="match status" value="1"/>
</dbReference>
<reference evidence="2" key="1">
    <citation type="submission" date="2019-08" db="EMBL/GenBank/DDBJ databases">
        <title>Comparative genome analysis confer to the adaptation heavy metal polluted environment.</title>
        <authorList>
            <person name="Li Y."/>
        </authorList>
    </citation>
    <scope>NUCLEOTIDE SEQUENCE [LARGE SCALE GENOMIC DNA]</scope>
    <source>
        <strain evidence="2">P1</strain>
    </source>
</reference>
<keyword evidence="2" id="KW-0255">Endonuclease</keyword>
<dbReference type="AlphaFoldDB" id="A0A5C1I676"/>
<accession>A0A5C1I676</accession>
<proteinExistence type="predicted"/>
<feature type="domain" description="Putative restriction endonuclease" evidence="1">
    <location>
        <begin position="22"/>
        <end position="187"/>
    </location>
</feature>
<protein>
    <submittedName>
        <fullName evidence="2">Uma2 family endonuclease</fullName>
    </submittedName>
</protein>
<dbReference type="InterPro" id="IPR008538">
    <property type="entry name" value="Uma2"/>
</dbReference>
<dbReference type="KEGG" id="mrub:DEO27_023450"/>
<dbReference type="OrthoDB" id="9808428at2"/>
<dbReference type="EMBL" id="CP043450">
    <property type="protein sequence ID" value="QEM12840.1"/>
    <property type="molecule type" value="Genomic_DNA"/>
</dbReference>
<keyword evidence="3" id="KW-1185">Reference proteome</keyword>
<dbReference type="CDD" id="cd06260">
    <property type="entry name" value="DUF820-like"/>
    <property type="match status" value="1"/>
</dbReference>
<keyword evidence="2" id="KW-0540">Nuclease</keyword>
<dbReference type="Gene3D" id="3.90.1570.10">
    <property type="entry name" value="tt1808, chain A"/>
    <property type="match status" value="1"/>
</dbReference>
<keyword evidence="2" id="KW-0378">Hydrolase</keyword>
<dbReference type="InterPro" id="IPR011335">
    <property type="entry name" value="Restrct_endonuc-II-like"/>
</dbReference>
<gene>
    <name evidence="2" type="ORF">DEO27_023450</name>
</gene>
<dbReference type="GO" id="GO:0004519">
    <property type="term" value="F:endonuclease activity"/>
    <property type="evidence" value="ECO:0007669"/>
    <property type="project" value="UniProtKB-KW"/>
</dbReference>